<dbReference type="AlphaFoldDB" id="A0A2H9ZVL9"/>
<dbReference type="PANTHER" id="PTHR22967">
    <property type="entry name" value="SERINE/THREONINE PROTEIN KINASE"/>
    <property type="match status" value="1"/>
</dbReference>
<dbReference type="PANTHER" id="PTHR22967:SF57">
    <property type="entry name" value="AUXILIN, ISOFORM A-RELATED"/>
    <property type="match status" value="1"/>
</dbReference>
<dbReference type="GO" id="GO:0005524">
    <property type="term" value="F:ATP binding"/>
    <property type="evidence" value="ECO:0007669"/>
    <property type="project" value="UniProtKB-KW"/>
</dbReference>
<feature type="region of interest" description="Disordered" evidence="9">
    <location>
        <begin position="589"/>
        <end position="612"/>
    </location>
</feature>
<dbReference type="OrthoDB" id="248923at2759"/>
<evidence type="ECO:0000256" key="1">
    <source>
        <dbReference type="ARBA" id="ARBA00012513"/>
    </source>
</evidence>
<organism evidence="11 12">
    <name type="scientific">Apostasia shenzhenica</name>
    <dbReference type="NCBI Taxonomy" id="1088818"/>
    <lineage>
        <taxon>Eukaryota</taxon>
        <taxon>Viridiplantae</taxon>
        <taxon>Streptophyta</taxon>
        <taxon>Embryophyta</taxon>
        <taxon>Tracheophyta</taxon>
        <taxon>Spermatophyta</taxon>
        <taxon>Magnoliopsida</taxon>
        <taxon>Liliopsida</taxon>
        <taxon>Asparagales</taxon>
        <taxon>Orchidaceae</taxon>
        <taxon>Apostasioideae</taxon>
        <taxon>Apostasia</taxon>
    </lineage>
</organism>
<keyword evidence="6" id="KW-0067">ATP-binding</keyword>
<dbReference type="GO" id="GO:0106310">
    <property type="term" value="F:protein serine kinase activity"/>
    <property type="evidence" value="ECO:0007669"/>
    <property type="project" value="RHEA"/>
</dbReference>
<dbReference type="SMART" id="SM00220">
    <property type="entry name" value="S_TKc"/>
    <property type="match status" value="1"/>
</dbReference>
<keyword evidence="4" id="KW-0547">Nucleotide-binding</keyword>
<evidence type="ECO:0000256" key="4">
    <source>
        <dbReference type="ARBA" id="ARBA00022741"/>
    </source>
</evidence>
<evidence type="ECO:0000256" key="2">
    <source>
        <dbReference type="ARBA" id="ARBA00022527"/>
    </source>
</evidence>
<evidence type="ECO:0000256" key="7">
    <source>
        <dbReference type="ARBA" id="ARBA00047899"/>
    </source>
</evidence>
<dbReference type="STRING" id="1088818.A0A2H9ZVL9"/>
<keyword evidence="5 11" id="KW-0418">Kinase</keyword>
<feature type="compositionally biased region" description="Polar residues" evidence="9">
    <location>
        <begin position="308"/>
        <end position="326"/>
    </location>
</feature>
<dbReference type="InterPro" id="IPR008271">
    <property type="entry name" value="Ser/Thr_kinase_AS"/>
</dbReference>
<sequence length="612" mass="67734">MWKFNPFTHKESASLEGRSIDVGNMKVHVRNPIAEGGFSCVYLARDAVHSSKQYALKHIICNDGESLELVIKEISVMKLLKGHPNIIKLLSYAIIDMGRTKEALLVMEFCEKSLVSFLESGGAGYLEEKHILLIFRDVCNAVFAMHCQKPPIAHRDLKAENVLLGADGTWKLCDFGSTSSNHKCFSSPEEMGVEEDNIRKNTTPAYRSPEMWDLYRRDVISEKVDIWALGCLLYRVCYMKSAFDGESKLQITNVNYHIPDVPKYNAALIGLIKDMIQGSPNARPDITQVWFRVNELLPNGLQKHLPDSSLSAVDTHPRTTNLHQEGSNMMPRRNPPPSNENGQRIITSFNGITQQSKHSQSITKSSAPIGSFWSTQHAHDLQSIQDKDPPQYQDQAIRAPSLQNKHGSQKSTPSHSENKAALPTNSNPSVALHDSVDTVMNSLRDQLRQANIEKAEIASKYEKLTAICHSQRQEIQELKQALAAATRSPPSKESSKCQASSASLQPTSSQKANLDPNLLELEQAMLANSTTSAAAAPEPKPWEAFFEESKANNAMSGLPWSCTPSQSTRQFNQVNCSSTTHSFQITGSATAPARGVSSQKFDTSKPTSWAAF</sequence>
<gene>
    <name evidence="11" type="primary">CIPK25</name>
    <name evidence="11" type="ORF">AXF42_Ash017268</name>
</gene>
<dbReference type="EMBL" id="KZ453531">
    <property type="protein sequence ID" value="PKA47323.1"/>
    <property type="molecule type" value="Genomic_DNA"/>
</dbReference>
<feature type="region of interest" description="Disordered" evidence="9">
    <location>
        <begin position="304"/>
        <end position="344"/>
    </location>
</feature>
<dbReference type="Proteomes" id="UP000236161">
    <property type="component" value="Unassembled WGS sequence"/>
</dbReference>
<name>A0A2H9ZVL9_9ASPA</name>
<dbReference type="PROSITE" id="PS00108">
    <property type="entry name" value="PROTEIN_KINASE_ST"/>
    <property type="match status" value="1"/>
</dbReference>
<feature type="region of interest" description="Disordered" evidence="9">
    <location>
        <begin position="479"/>
        <end position="511"/>
    </location>
</feature>
<feature type="compositionally biased region" description="Polar residues" evidence="9">
    <location>
        <begin position="488"/>
        <end position="511"/>
    </location>
</feature>
<evidence type="ECO:0000259" key="10">
    <source>
        <dbReference type="PROSITE" id="PS50011"/>
    </source>
</evidence>
<protein>
    <recommendedName>
        <fullName evidence="1">non-specific serine/threonine protein kinase</fullName>
        <ecNumber evidence="1">2.7.11.1</ecNumber>
    </recommendedName>
</protein>
<feature type="domain" description="Protein kinase" evidence="10">
    <location>
        <begin position="27"/>
        <end position="297"/>
    </location>
</feature>
<evidence type="ECO:0000256" key="8">
    <source>
        <dbReference type="ARBA" id="ARBA00048679"/>
    </source>
</evidence>
<evidence type="ECO:0000313" key="11">
    <source>
        <dbReference type="EMBL" id="PKA47323.1"/>
    </source>
</evidence>
<proteinExistence type="predicted"/>
<evidence type="ECO:0000313" key="12">
    <source>
        <dbReference type="Proteomes" id="UP000236161"/>
    </source>
</evidence>
<dbReference type="PROSITE" id="PS50011">
    <property type="entry name" value="PROTEIN_KINASE_DOM"/>
    <property type="match status" value="1"/>
</dbReference>
<keyword evidence="12" id="KW-1185">Reference proteome</keyword>
<feature type="compositionally biased region" description="Polar residues" evidence="9">
    <location>
        <begin position="596"/>
        <end position="612"/>
    </location>
</feature>
<accession>A0A2H9ZVL9</accession>
<dbReference type="Pfam" id="PF00069">
    <property type="entry name" value="Pkinase"/>
    <property type="match status" value="1"/>
</dbReference>
<reference evidence="11 12" key="1">
    <citation type="journal article" date="2017" name="Nature">
        <title>The Apostasia genome and the evolution of orchids.</title>
        <authorList>
            <person name="Zhang G.Q."/>
            <person name="Liu K.W."/>
            <person name="Li Z."/>
            <person name="Lohaus R."/>
            <person name="Hsiao Y.Y."/>
            <person name="Niu S.C."/>
            <person name="Wang J.Y."/>
            <person name="Lin Y.C."/>
            <person name="Xu Q."/>
            <person name="Chen L.J."/>
            <person name="Yoshida K."/>
            <person name="Fujiwara S."/>
            <person name="Wang Z.W."/>
            <person name="Zhang Y.Q."/>
            <person name="Mitsuda N."/>
            <person name="Wang M."/>
            <person name="Liu G.H."/>
            <person name="Pecoraro L."/>
            <person name="Huang H.X."/>
            <person name="Xiao X.J."/>
            <person name="Lin M."/>
            <person name="Wu X.Y."/>
            <person name="Wu W.L."/>
            <person name="Chen Y.Y."/>
            <person name="Chang S.B."/>
            <person name="Sakamoto S."/>
            <person name="Ohme-Takagi M."/>
            <person name="Yagi M."/>
            <person name="Zeng S.J."/>
            <person name="Shen C.Y."/>
            <person name="Yeh C.M."/>
            <person name="Luo Y.B."/>
            <person name="Tsai W.C."/>
            <person name="Van de Peer Y."/>
            <person name="Liu Z.J."/>
        </authorList>
    </citation>
    <scope>NUCLEOTIDE SEQUENCE [LARGE SCALE GENOMIC DNA]</scope>
    <source>
        <strain evidence="12">cv. Shenzhen</strain>
        <tissue evidence="11">Stem</tissue>
    </source>
</reference>
<comment type="catalytic activity">
    <reaction evidence="7">
        <text>L-threonyl-[protein] + ATP = O-phospho-L-threonyl-[protein] + ADP + H(+)</text>
        <dbReference type="Rhea" id="RHEA:46608"/>
        <dbReference type="Rhea" id="RHEA-COMP:11060"/>
        <dbReference type="Rhea" id="RHEA-COMP:11605"/>
        <dbReference type="ChEBI" id="CHEBI:15378"/>
        <dbReference type="ChEBI" id="CHEBI:30013"/>
        <dbReference type="ChEBI" id="CHEBI:30616"/>
        <dbReference type="ChEBI" id="CHEBI:61977"/>
        <dbReference type="ChEBI" id="CHEBI:456216"/>
        <dbReference type="EC" id="2.7.11.1"/>
    </reaction>
</comment>
<comment type="catalytic activity">
    <reaction evidence="8">
        <text>L-seryl-[protein] + ATP = O-phospho-L-seryl-[protein] + ADP + H(+)</text>
        <dbReference type="Rhea" id="RHEA:17989"/>
        <dbReference type="Rhea" id="RHEA-COMP:9863"/>
        <dbReference type="Rhea" id="RHEA-COMP:11604"/>
        <dbReference type="ChEBI" id="CHEBI:15378"/>
        <dbReference type="ChEBI" id="CHEBI:29999"/>
        <dbReference type="ChEBI" id="CHEBI:30616"/>
        <dbReference type="ChEBI" id="CHEBI:83421"/>
        <dbReference type="ChEBI" id="CHEBI:456216"/>
        <dbReference type="EC" id="2.7.11.1"/>
    </reaction>
</comment>
<evidence type="ECO:0000256" key="9">
    <source>
        <dbReference type="SAM" id="MobiDB-lite"/>
    </source>
</evidence>
<dbReference type="SUPFAM" id="SSF56112">
    <property type="entry name" value="Protein kinase-like (PK-like)"/>
    <property type="match status" value="1"/>
</dbReference>
<dbReference type="GO" id="GO:0004674">
    <property type="term" value="F:protein serine/threonine kinase activity"/>
    <property type="evidence" value="ECO:0007669"/>
    <property type="project" value="UniProtKB-KW"/>
</dbReference>
<evidence type="ECO:0000256" key="5">
    <source>
        <dbReference type="ARBA" id="ARBA00022777"/>
    </source>
</evidence>
<keyword evidence="2" id="KW-0723">Serine/threonine-protein kinase</keyword>
<dbReference type="Gene3D" id="1.10.510.10">
    <property type="entry name" value="Transferase(Phosphotransferase) domain 1"/>
    <property type="match status" value="1"/>
</dbReference>
<dbReference type="FunFam" id="1.10.510.10:FF:000349">
    <property type="entry name" value="probable serine/threonine-protein kinase DDB_G0280111"/>
    <property type="match status" value="1"/>
</dbReference>
<dbReference type="EC" id="2.7.11.1" evidence="1"/>
<feature type="compositionally biased region" description="Polar residues" evidence="9">
    <location>
        <begin position="401"/>
        <end position="415"/>
    </location>
</feature>
<keyword evidence="3 11" id="KW-0808">Transferase</keyword>
<dbReference type="GO" id="GO:0005737">
    <property type="term" value="C:cytoplasm"/>
    <property type="evidence" value="ECO:0007669"/>
    <property type="project" value="TreeGrafter"/>
</dbReference>
<dbReference type="InterPro" id="IPR000719">
    <property type="entry name" value="Prot_kinase_dom"/>
</dbReference>
<evidence type="ECO:0000256" key="6">
    <source>
        <dbReference type="ARBA" id="ARBA00022840"/>
    </source>
</evidence>
<evidence type="ECO:0000256" key="3">
    <source>
        <dbReference type="ARBA" id="ARBA00022679"/>
    </source>
</evidence>
<dbReference type="InterPro" id="IPR011009">
    <property type="entry name" value="Kinase-like_dom_sf"/>
</dbReference>
<feature type="region of interest" description="Disordered" evidence="9">
    <location>
        <begin position="401"/>
        <end position="432"/>
    </location>
</feature>